<dbReference type="InterPro" id="IPR008921">
    <property type="entry name" value="DNA_pol3_clamp-load_cplx_C"/>
</dbReference>
<dbReference type="Pfam" id="PF08519">
    <property type="entry name" value="RFC1"/>
    <property type="match status" value="1"/>
</dbReference>
<keyword evidence="16" id="KW-1185">Reference proteome</keyword>
<dbReference type="FunFam" id="3.40.50.300:FF:000395">
    <property type="entry name" value="Replication factor C subunit 1"/>
    <property type="match status" value="1"/>
</dbReference>
<dbReference type="InterPro" id="IPR003959">
    <property type="entry name" value="ATPase_AAA_core"/>
</dbReference>
<feature type="compositionally biased region" description="Basic residues" evidence="13">
    <location>
        <begin position="12"/>
        <end position="21"/>
    </location>
</feature>
<name>A0A834MHF2_RHYFE</name>
<evidence type="ECO:0000256" key="2">
    <source>
        <dbReference type="ARBA" id="ARBA00006116"/>
    </source>
</evidence>
<feature type="domain" description="BRCT" evidence="14">
    <location>
        <begin position="252"/>
        <end position="329"/>
    </location>
</feature>
<dbReference type="GO" id="GO:0016887">
    <property type="term" value="F:ATP hydrolysis activity"/>
    <property type="evidence" value="ECO:0007669"/>
    <property type="project" value="InterPro"/>
</dbReference>
<dbReference type="GO" id="GO:0003677">
    <property type="term" value="F:DNA binding"/>
    <property type="evidence" value="ECO:0007669"/>
    <property type="project" value="UniProtKB-KW"/>
</dbReference>
<dbReference type="GO" id="GO:0003689">
    <property type="term" value="F:DNA clamp loader activity"/>
    <property type="evidence" value="ECO:0007669"/>
    <property type="project" value="UniProtKB-UniRule"/>
</dbReference>
<keyword evidence="5 12" id="KW-0235">DNA replication</keyword>
<dbReference type="InterPro" id="IPR027417">
    <property type="entry name" value="P-loop_NTPase"/>
</dbReference>
<dbReference type="Pfam" id="PF00004">
    <property type="entry name" value="AAA"/>
    <property type="match status" value="1"/>
</dbReference>
<dbReference type="OrthoDB" id="446168at2759"/>
<evidence type="ECO:0000256" key="13">
    <source>
        <dbReference type="SAM" id="MobiDB-lite"/>
    </source>
</evidence>
<dbReference type="InterPro" id="IPR036420">
    <property type="entry name" value="BRCT_dom_sf"/>
</dbReference>
<dbReference type="Proteomes" id="UP000625711">
    <property type="component" value="Unassembled WGS sequence"/>
</dbReference>
<feature type="region of interest" description="Disordered" evidence="13">
    <location>
        <begin position="161"/>
        <end position="209"/>
    </location>
</feature>
<dbReference type="FunFam" id="3.40.50.10190:FF:000001">
    <property type="entry name" value="Replication factor C subunit 1"/>
    <property type="match status" value="1"/>
</dbReference>
<keyword evidence="4" id="KW-0597">Phosphoprotein</keyword>
<comment type="subcellular location">
    <subcellularLocation>
        <location evidence="1 12">Nucleus</location>
    </subcellularLocation>
</comment>
<dbReference type="GO" id="GO:0006260">
    <property type="term" value="P:DNA replication"/>
    <property type="evidence" value="ECO:0007669"/>
    <property type="project" value="UniProtKB-KW"/>
</dbReference>
<evidence type="ECO:0000256" key="6">
    <source>
        <dbReference type="ARBA" id="ARBA00022741"/>
    </source>
</evidence>
<dbReference type="PIRSF" id="PIRSF036578">
    <property type="entry name" value="RFC1"/>
    <property type="match status" value="1"/>
</dbReference>
<comment type="similarity">
    <text evidence="2 12">Belongs to the activator 1 large subunit family.</text>
</comment>
<keyword evidence="6 12" id="KW-0547">Nucleotide-binding</keyword>
<dbReference type="Gene3D" id="1.10.8.60">
    <property type="match status" value="1"/>
</dbReference>
<dbReference type="EMBL" id="JAACXV010000179">
    <property type="protein sequence ID" value="KAF7282331.1"/>
    <property type="molecule type" value="Genomic_DNA"/>
</dbReference>
<comment type="subunit">
    <text evidence="11">Large subunit of the RFC complex, an heteropentameric complex consisting of RFC1 and four small subunits RFC2, RFC3, RFC4 and RFC5; the RFC complex interacts with PCNA and the interaction involves RFC1.</text>
</comment>
<keyword evidence="8" id="KW-0238">DNA-binding</keyword>
<reference evidence="15" key="1">
    <citation type="submission" date="2020-08" db="EMBL/GenBank/DDBJ databases">
        <title>Genome sequencing and assembly of the red palm weevil Rhynchophorus ferrugineus.</title>
        <authorList>
            <person name="Dias G.B."/>
            <person name="Bergman C.M."/>
            <person name="Manee M."/>
        </authorList>
    </citation>
    <scope>NUCLEOTIDE SEQUENCE</scope>
    <source>
        <strain evidence="15">AA-2017</strain>
        <tissue evidence="15">Whole larva</tissue>
    </source>
</reference>
<dbReference type="Gene3D" id="3.40.50.300">
    <property type="entry name" value="P-loop containing nucleotide triphosphate hydrolases"/>
    <property type="match status" value="1"/>
</dbReference>
<evidence type="ECO:0000256" key="9">
    <source>
        <dbReference type="ARBA" id="ARBA00023242"/>
    </source>
</evidence>
<dbReference type="InterPro" id="IPR012178">
    <property type="entry name" value="RFC1"/>
</dbReference>
<evidence type="ECO:0000313" key="15">
    <source>
        <dbReference type="EMBL" id="KAF7282331.1"/>
    </source>
</evidence>
<feature type="region of interest" description="Disordered" evidence="13">
    <location>
        <begin position="361"/>
        <end position="393"/>
    </location>
</feature>
<proteinExistence type="inferred from homology"/>
<dbReference type="SUPFAM" id="SSF52113">
    <property type="entry name" value="BRCT domain"/>
    <property type="match status" value="1"/>
</dbReference>
<evidence type="ECO:0000313" key="16">
    <source>
        <dbReference type="Proteomes" id="UP000625711"/>
    </source>
</evidence>
<dbReference type="InterPro" id="IPR001357">
    <property type="entry name" value="BRCT_dom"/>
</dbReference>
<feature type="region of interest" description="Disordered" evidence="13">
    <location>
        <begin position="1"/>
        <end position="124"/>
    </location>
</feature>
<feature type="compositionally biased region" description="Basic residues" evidence="13">
    <location>
        <begin position="41"/>
        <end position="52"/>
    </location>
</feature>
<dbReference type="CDD" id="cd00009">
    <property type="entry name" value="AAA"/>
    <property type="match status" value="1"/>
</dbReference>
<dbReference type="InterPro" id="IPR013725">
    <property type="entry name" value="DNA_replication_fac_RFC1_C"/>
</dbReference>
<evidence type="ECO:0000259" key="14">
    <source>
        <dbReference type="PROSITE" id="PS50172"/>
    </source>
</evidence>
<evidence type="ECO:0000256" key="11">
    <source>
        <dbReference type="ARBA" id="ARBA00064311"/>
    </source>
</evidence>
<protein>
    <recommendedName>
        <fullName evidence="3 12">Replication factor C subunit 1</fullName>
    </recommendedName>
</protein>
<dbReference type="Gene3D" id="3.40.50.10190">
    <property type="entry name" value="BRCT domain"/>
    <property type="match status" value="1"/>
</dbReference>
<dbReference type="AlphaFoldDB" id="A0A834MHF2"/>
<dbReference type="Pfam" id="PF00533">
    <property type="entry name" value="BRCT"/>
    <property type="match status" value="1"/>
</dbReference>
<organism evidence="15 16">
    <name type="scientific">Rhynchophorus ferrugineus</name>
    <name type="common">Red palm weevil</name>
    <name type="synonym">Curculio ferrugineus</name>
    <dbReference type="NCBI Taxonomy" id="354439"/>
    <lineage>
        <taxon>Eukaryota</taxon>
        <taxon>Metazoa</taxon>
        <taxon>Ecdysozoa</taxon>
        <taxon>Arthropoda</taxon>
        <taxon>Hexapoda</taxon>
        <taxon>Insecta</taxon>
        <taxon>Pterygota</taxon>
        <taxon>Neoptera</taxon>
        <taxon>Endopterygota</taxon>
        <taxon>Coleoptera</taxon>
        <taxon>Polyphaga</taxon>
        <taxon>Cucujiformia</taxon>
        <taxon>Curculionidae</taxon>
        <taxon>Dryophthorinae</taxon>
        <taxon>Rhynchophorus</taxon>
    </lineage>
</organism>
<evidence type="ECO:0000256" key="3">
    <source>
        <dbReference type="ARBA" id="ARBA00020401"/>
    </source>
</evidence>
<dbReference type="PANTHER" id="PTHR23389">
    <property type="entry name" value="CHROMOSOME TRANSMISSION FIDELITY FACTOR 18"/>
    <property type="match status" value="1"/>
</dbReference>
<dbReference type="InterPro" id="IPR003593">
    <property type="entry name" value="AAA+_ATPase"/>
</dbReference>
<dbReference type="SUPFAM" id="SSF48019">
    <property type="entry name" value="post-AAA+ oligomerization domain-like"/>
    <property type="match status" value="1"/>
</dbReference>
<comment type="function">
    <text evidence="10">Subunit of the replication factor C (RFC) complex which acts during elongation of primed DNA templates by DNA polymerases delta and epsilon, and is necessary for ATP-dependent loading of proliferating cell nuclear antigen (PCNA) onto primed DNA. This subunit binds to the primer-template junction. Binds the PO-B transcription element as well as other GA rich DNA sequences. Can bind single- or double-stranded DNA.</text>
</comment>
<dbReference type="InterPro" id="IPR047854">
    <property type="entry name" value="RFC_lid"/>
</dbReference>
<feature type="region of interest" description="Disordered" evidence="13">
    <location>
        <begin position="413"/>
        <end position="440"/>
    </location>
</feature>
<dbReference type="SUPFAM" id="SSF52540">
    <property type="entry name" value="P-loop containing nucleoside triphosphate hydrolases"/>
    <property type="match status" value="1"/>
</dbReference>
<dbReference type="FunFam" id="1.10.8.60:FF:000021">
    <property type="entry name" value="Replication factor C subunit 1"/>
    <property type="match status" value="1"/>
</dbReference>
<dbReference type="FunFam" id="1.20.272.10:FF:000005">
    <property type="entry name" value="Replication factor C subunit 1"/>
    <property type="match status" value="1"/>
</dbReference>
<feature type="region of interest" description="Disordered" evidence="13">
    <location>
        <begin position="967"/>
        <end position="1025"/>
    </location>
</feature>
<dbReference type="GO" id="GO:0005663">
    <property type="term" value="C:DNA replication factor C complex"/>
    <property type="evidence" value="ECO:0007669"/>
    <property type="project" value="InterPro"/>
</dbReference>
<keyword evidence="7 12" id="KW-0067">ATP-binding</keyword>
<evidence type="ECO:0000256" key="10">
    <source>
        <dbReference type="ARBA" id="ARBA00054501"/>
    </source>
</evidence>
<evidence type="ECO:0000256" key="8">
    <source>
        <dbReference type="ARBA" id="ARBA00023125"/>
    </source>
</evidence>
<dbReference type="Gene3D" id="1.20.272.10">
    <property type="match status" value="1"/>
</dbReference>
<evidence type="ECO:0000256" key="1">
    <source>
        <dbReference type="ARBA" id="ARBA00004123"/>
    </source>
</evidence>
<dbReference type="GO" id="GO:0005634">
    <property type="term" value="C:nucleus"/>
    <property type="evidence" value="ECO:0007669"/>
    <property type="project" value="UniProtKB-SubCell"/>
</dbReference>
<feature type="compositionally biased region" description="Basic and acidic residues" evidence="13">
    <location>
        <begin position="97"/>
        <end position="109"/>
    </location>
</feature>
<dbReference type="GO" id="GO:0006281">
    <property type="term" value="P:DNA repair"/>
    <property type="evidence" value="ECO:0007669"/>
    <property type="project" value="InterPro"/>
</dbReference>
<evidence type="ECO:0000256" key="4">
    <source>
        <dbReference type="ARBA" id="ARBA00022553"/>
    </source>
</evidence>
<comment type="caution">
    <text evidence="15">The sequence shown here is derived from an EMBL/GenBank/DDBJ whole genome shotgun (WGS) entry which is preliminary data.</text>
</comment>
<dbReference type="PROSITE" id="PS50172">
    <property type="entry name" value="BRCT"/>
    <property type="match status" value="1"/>
</dbReference>
<keyword evidence="9 12" id="KW-0539">Nucleus</keyword>
<sequence length="1025" mass="115840">MSQDIRNMFARLSKKSTKCKTPKKDSTIIDSDDDIVEKTPKRTKNVSKKHKTNVISSDSEEDSKKTPKKLKSSHSTPDLKPLNLDDLNKPVKQIKPSKTENKIDLQTPKKEKKKKEKNTELGIHKNKDFEKTLMELDDDSNDTILMDNIDLLDKTLEEALHNNSNDKAGDNLKQKTYISEDEKMPKGSKKRQRKKSESEVTPNKKAKLDYTDAEVDTDKEKWEKRRHSAALYQQYLHRGGPKKHGQKEYPKGTSNCLSNLTFLRTGVLDSLESDEFNNLVQEHGGRIVHAVSKKVNYVVVGDQPGPSKLEKARNYNIKEISEDEFLDLILTKSGKQPMYAHNNSEDVGTSGSVEATITKIKEENKSPEKSKNENSNKEAPVKQKESFKIRDTKNKSDLKQLDFKDTNKLKVESHSKTIDSEGFTSREKQNNGHSSESKLPEVVKIKSEIASPIKLSNENLSWTEKYKPKSTIDIIGQKDSNSNMNKLKKWLENWHKNQDPERRKKLPTPSPFNQYDGEWYKAALLSGPPGVGKTTTATLVARELGFDVVEFNASDTRNKKLLHEEISQMMHSTTVAGFISVEKNINKKRILLMDEVDGMAGNEDRGGIAELINFIKVASFPIICMCNNRDHQKMRTLVNHCYGLKFGRPNIQKVKAAMLSICFKENIKISPDALAQLIIGTGGDIRQTLNNLSMWSVGEKNLTSEVIENESVNSKKDVVYGPWDVIKKVFNSSENKTMTLSEKSRLFFYDYSIGPLFVQENYLQVTPDCTGPKNDKDREMLIRKCLAADALSMGDVVESKIRSSNNWALLESQAFYSTVLPSHYMSGTLGRTNFPAWLGKNSQRNKSLRMIGELYSHARISVSGDKFSMRLDYAEPLRNLLVRPMKTRGLDGVRDTFEALKTYSLLKDDLVNLCELLTGFSNPNVFNSIDPKVKSALTRLYNKEMVHSFAPVTTSKKKQTAETNLYGDENEETFSDQETEDNINDDTLIKVKRTGKAAQNNLPGTKGKGKGKNTESKASKGKAKK</sequence>
<evidence type="ECO:0000256" key="5">
    <source>
        <dbReference type="ARBA" id="ARBA00022705"/>
    </source>
</evidence>
<evidence type="ECO:0000256" key="7">
    <source>
        <dbReference type="ARBA" id="ARBA00022840"/>
    </source>
</evidence>
<feature type="compositionally biased region" description="Acidic residues" evidence="13">
    <location>
        <begin position="968"/>
        <end position="984"/>
    </location>
</feature>
<dbReference type="Pfam" id="PF25361">
    <property type="entry name" value="AAA_lid_RFC1"/>
    <property type="match status" value="1"/>
</dbReference>
<dbReference type="PANTHER" id="PTHR23389:SF6">
    <property type="entry name" value="REPLICATION FACTOR C SUBUNIT 1"/>
    <property type="match status" value="1"/>
</dbReference>
<dbReference type="SMART" id="SM00382">
    <property type="entry name" value="AAA"/>
    <property type="match status" value="1"/>
</dbReference>
<accession>A0A834MHF2</accession>
<dbReference type="SMART" id="SM00292">
    <property type="entry name" value="BRCT"/>
    <property type="match status" value="1"/>
</dbReference>
<dbReference type="CDD" id="cd18140">
    <property type="entry name" value="HLD_clamp_RFC"/>
    <property type="match status" value="1"/>
</dbReference>
<evidence type="ECO:0000256" key="12">
    <source>
        <dbReference type="PIRNR" id="PIRNR036578"/>
    </source>
</evidence>
<feature type="compositionally biased region" description="Basic and acidic residues" evidence="13">
    <location>
        <begin position="167"/>
        <end position="185"/>
    </location>
</feature>
<dbReference type="GO" id="GO:0005524">
    <property type="term" value="F:ATP binding"/>
    <property type="evidence" value="ECO:0007669"/>
    <property type="project" value="UniProtKB-UniRule"/>
</dbReference>
<gene>
    <name evidence="15" type="ORF">GWI33_002903</name>
</gene>